<sequence>MELLTNFLSGKNDLSKSISISRKVCKMKFLTGAAPVVYGTPFAQVQKHNFDITKFDIK</sequence>
<proteinExistence type="predicted"/>
<dbReference type="Proteomes" id="UP001439008">
    <property type="component" value="Unassembled WGS sequence"/>
</dbReference>
<evidence type="ECO:0000313" key="1">
    <source>
        <dbReference type="EMBL" id="MES1921996.1"/>
    </source>
</evidence>
<dbReference type="EMBL" id="JBDODL010002051">
    <property type="protein sequence ID" value="MES1921996.1"/>
    <property type="molecule type" value="Genomic_DNA"/>
</dbReference>
<reference evidence="1 2" key="1">
    <citation type="journal article" date="2024" name="BMC Biol.">
        <title>Comparative genomics of Ascetosporea gives new insight into the evolutionary basis for animal parasitism in Rhizaria.</title>
        <authorList>
            <person name="Hiltunen Thoren M."/>
            <person name="Onut-Brannstrom I."/>
            <person name="Alfjorden A."/>
            <person name="Peckova H."/>
            <person name="Swords F."/>
            <person name="Hooper C."/>
            <person name="Holzer A.S."/>
            <person name="Bass D."/>
            <person name="Burki F."/>
        </authorList>
    </citation>
    <scope>NUCLEOTIDE SEQUENCE [LARGE SCALE GENOMIC DNA]</scope>
    <source>
        <strain evidence="1">20-A016</strain>
    </source>
</reference>
<dbReference type="GO" id="GO:0016787">
    <property type="term" value="F:hydrolase activity"/>
    <property type="evidence" value="ECO:0007669"/>
    <property type="project" value="UniProtKB-KW"/>
</dbReference>
<evidence type="ECO:0000313" key="2">
    <source>
        <dbReference type="Proteomes" id="UP001439008"/>
    </source>
</evidence>
<protein>
    <submittedName>
        <fullName evidence="1">Separin protein</fullName>
        <ecNumber evidence="1">3.4.22.49</ecNumber>
    </submittedName>
</protein>
<accession>A0ABV2AQP4</accession>
<comment type="caution">
    <text evidence="1">The sequence shown here is derived from an EMBL/GenBank/DDBJ whole genome shotgun (WGS) entry which is preliminary data.</text>
</comment>
<dbReference type="EC" id="3.4.22.49" evidence="1"/>
<keyword evidence="1" id="KW-0378">Hydrolase</keyword>
<organism evidence="1 2">
    <name type="scientific">Bonamia ostreae</name>
    <dbReference type="NCBI Taxonomy" id="126728"/>
    <lineage>
        <taxon>Eukaryota</taxon>
        <taxon>Sar</taxon>
        <taxon>Rhizaria</taxon>
        <taxon>Endomyxa</taxon>
        <taxon>Ascetosporea</taxon>
        <taxon>Haplosporida</taxon>
        <taxon>Bonamia</taxon>
    </lineage>
</organism>
<name>A0ABV2AQP4_9EUKA</name>
<keyword evidence="2" id="KW-1185">Reference proteome</keyword>
<gene>
    <name evidence="1" type="primary">ESP1_1</name>
    <name evidence="1" type="ORF">MHBO_003519</name>
</gene>